<gene>
    <name evidence="2" type="ORF">GV64_18965</name>
</gene>
<sequence>MKLIPTTVLALALSSITAAQAGLMGPRPPVNLSMGLDGAAAMHSDSAASDTTYLSGPGAEGFKTEFAFLNGVCSTVLVRRDGNPLVVCSDFGDQSPMIYLLDQNTSAVMAQMRVELGSTMGGIYAYLDYSDRVVIADGADALLWVEAKQKDGQWSLKKKKRVNLSRAVPKEEYINALNPDAEGGVWFVTDQAMVGRYDPEEKETVNLRLGKGETVHNSFANSGDGKAAIATDRALYLLEYDDDEIEVVWREEYEAGSHRKPGKLSHGTGSSPTFFGPVSGTEFLTIADNADDGEQLLIFDTEVKGKRDPLVCEVNLPVAEGVFASENSPIGLGRTAIVSSTYGYPYPIDDTLPPSVPSSAPMVGGMFRVDVSEGYKPGKGVKESDPSVCSIVWENPVHSSAVPKLSVSDQLIYTVDRQGDDYSFMAIDFHTGETLDAQLMGSGRIFNTLQLAGNAGFRQTYWQGTTGGVIKVSRN</sequence>
<evidence type="ECO:0000313" key="2">
    <source>
        <dbReference type="EMBL" id="KEI72533.1"/>
    </source>
</evidence>
<evidence type="ECO:0000256" key="1">
    <source>
        <dbReference type="SAM" id="SignalP"/>
    </source>
</evidence>
<dbReference type="RefSeq" id="WP_026258622.1">
    <property type="nucleotide sequence ID" value="NZ_JOJP01000001.1"/>
</dbReference>
<name>A0A081KEF7_9GAMM</name>
<organism evidence="2 3">
    <name type="scientific">Endozoicomonas elysicola</name>
    <dbReference type="NCBI Taxonomy" id="305900"/>
    <lineage>
        <taxon>Bacteria</taxon>
        <taxon>Pseudomonadati</taxon>
        <taxon>Pseudomonadota</taxon>
        <taxon>Gammaproteobacteria</taxon>
        <taxon>Oceanospirillales</taxon>
        <taxon>Endozoicomonadaceae</taxon>
        <taxon>Endozoicomonas</taxon>
    </lineage>
</organism>
<accession>A0A081KEF7</accession>
<reference evidence="2 3" key="1">
    <citation type="submission" date="2014-06" db="EMBL/GenBank/DDBJ databases">
        <title>Whole Genome Sequences of Three Symbiotic Endozoicomonas Bacteria.</title>
        <authorList>
            <person name="Neave M.J."/>
            <person name="Apprill A."/>
            <person name="Voolstra C.R."/>
        </authorList>
    </citation>
    <scope>NUCLEOTIDE SEQUENCE [LARGE SCALE GENOMIC DNA]</scope>
    <source>
        <strain evidence="2 3">DSM 22380</strain>
    </source>
</reference>
<dbReference type="InterPro" id="IPR011047">
    <property type="entry name" value="Quinoprotein_ADH-like_sf"/>
</dbReference>
<evidence type="ECO:0000313" key="3">
    <source>
        <dbReference type="Proteomes" id="UP000027997"/>
    </source>
</evidence>
<dbReference type="SUPFAM" id="SSF50998">
    <property type="entry name" value="Quinoprotein alcohol dehydrogenase-like"/>
    <property type="match status" value="1"/>
</dbReference>
<keyword evidence="3" id="KW-1185">Reference proteome</keyword>
<dbReference type="eggNOG" id="COG4257">
    <property type="taxonomic scope" value="Bacteria"/>
</dbReference>
<feature type="chain" id="PRO_5001758822" evidence="1">
    <location>
        <begin position="22"/>
        <end position="475"/>
    </location>
</feature>
<protein>
    <submittedName>
        <fullName evidence="2">Uncharacterized protein</fullName>
    </submittedName>
</protein>
<proteinExistence type="predicted"/>
<feature type="signal peptide" evidence="1">
    <location>
        <begin position="1"/>
        <end position="21"/>
    </location>
</feature>
<keyword evidence="1" id="KW-0732">Signal</keyword>
<dbReference type="EMBL" id="JOJP01000001">
    <property type="protein sequence ID" value="KEI72533.1"/>
    <property type="molecule type" value="Genomic_DNA"/>
</dbReference>
<dbReference type="AlphaFoldDB" id="A0A081KEF7"/>
<dbReference type="Proteomes" id="UP000027997">
    <property type="component" value="Unassembled WGS sequence"/>
</dbReference>
<comment type="caution">
    <text evidence="2">The sequence shown here is derived from an EMBL/GenBank/DDBJ whole genome shotgun (WGS) entry which is preliminary data.</text>
</comment>